<keyword evidence="5" id="KW-1185">Reference proteome</keyword>
<dbReference type="PRINTS" id="PR00793">
    <property type="entry name" value="PROAMNOPTASE"/>
</dbReference>
<evidence type="ECO:0000256" key="1">
    <source>
        <dbReference type="ARBA" id="ARBA00010088"/>
    </source>
</evidence>
<feature type="non-terminal residue" evidence="4">
    <location>
        <position position="289"/>
    </location>
</feature>
<dbReference type="GO" id="GO:0004177">
    <property type="term" value="F:aminopeptidase activity"/>
    <property type="evidence" value="ECO:0007669"/>
    <property type="project" value="UniProtKB-EC"/>
</dbReference>
<protein>
    <submittedName>
        <fullName evidence="4">Alpha/beta hydrolase</fullName>
    </submittedName>
</protein>
<evidence type="ECO:0000256" key="2">
    <source>
        <dbReference type="ARBA" id="ARBA00022801"/>
    </source>
</evidence>
<feature type="domain" description="AB hydrolase-1" evidence="3">
    <location>
        <begin position="20"/>
        <end position="205"/>
    </location>
</feature>
<dbReference type="Proteomes" id="UP000295345">
    <property type="component" value="Unassembled WGS sequence"/>
</dbReference>
<organism evidence="4 5">
    <name type="scientific">Streptomyces hainanensis</name>
    <dbReference type="NCBI Taxonomy" id="402648"/>
    <lineage>
        <taxon>Bacteria</taxon>
        <taxon>Bacillati</taxon>
        <taxon>Actinomycetota</taxon>
        <taxon>Actinomycetes</taxon>
        <taxon>Kitasatosporales</taxon>
        <taxon>Streptomycetaceae</taxon>
        <taxon>Streptomyces</taxon>
    </lineage>
</organism>
<evidence type="ECO:0000313" key="4">
    <source>
        <dbReference type="EMBL" id="TDC77086.1"/>
    </source>
</evidence>
<comment type="similarity">
    <text evidence="1">Belongs to the peptidase S33 family.</text>
</comment>
<dbReference type="EMBL" id="SMKI01000062">
    <property type="protein sequence ID" value="TDC77086.1"/>
    <property type="molecule type" value="Genomic_DNA"/>
</dbReference>
<name>A0A4R4TKN0_9ACTN</name>
<sequence length="289" mass="31528">MTDGARVRWTVFGDAGGGQPPVVLLHGGPGLPDYLGDVARMVADVVPGPVYRYDQRGTGGSPWRGRHSLARHVDDLVELLDAWGAPEAVPEAVLIGHSYGTDLASRFCLRHPDRVAAMLLMCGPFVGDWRAAYRAERDRRMSAAQRDRRRVLGDVPPTRRTEEQEVELLTLSWFTDHADPGRGWELAARAAGVRRPINWAMNGELGADGREDPLDGHLAALRARLPARTELLAGSDDPRPVSALASLAGRLGLPLTRIEGAGHEPWLERPDVVRACLRRFLGGVPPTHP</sequence>
<dbReference type="GO" id="GO:0006508">
    <property type="term" value="P:proteolysis"/>
    <property type="evidence" value="ECO:0007669"/>
    <property type="project" value="InterPro"/>
</dbReference>
<dbReference type="PANTHER" id="PTHR43194">
    <property type="entry name" value="HYDROLASE ALPHA/BETA FOLD FAMILY"/>
    <property type="match status" value="1"/>
</dbReference>
<dbReference type="AlphaFoldDB" id="A0A4R4TKN0"/>
<reference evidence="4 5" key="1">
    <citation type="submission" date="2019-03" db="EMBL/GenBank/DDBJ databases">
        <title>Draft genome sequences of novel Actinobacteria.</title>
        <authorList>
            <person name="Sahin N."/>
            <person name="Ay H."/>
            <person name="Saygin H."/>
        </authorList>
    </citation>
    <scope>NUCLEOTIDE SEQUENCE [LARGE SCALE GENOMIC DNA]</scope>
    <source>
        <strain evidence="4 5">DSM 41900</strain>
    </source>
</reference>
<dbReference type="InterPro" id="IPR050228">
    <property type="entry name" value="Carboxylesterase_BioH"/>
</dbReference>
<dbReference type="OrthoDB" id="9796770at2"/>
<dbReference type="SUPFAM" id="SSF53474">
    <property type="entry name" value="alpha/beta-Hydrolases"/>
    <property type="match status" value="1"/>
</dbReference>
<comment type="caution">
    <text evidence="4">The sequence shown here is derived from an EMBL/GenBank/DDBJ whole genome shotgun (WGS) entry which is preliminary data.</text>
</comment>
<dbReference type="InterPro" id="IPR029058">
    <property type="entry name" value="AB_hydrolase_fold"/>
</dbReference>
<dbReference type="Gene3D" id="3.40.50.1820">
    <property type="entry name" value="alpha/beta hydrolase"/>
    <property type="match status" value="1"/>
</dbReference>
<accession>A0A4R4TKN0</accession>
<dbReference type="InterPro" id="IPR000073">
    <property type="entry name" value="AB_hydrolase_1"/>
</dbReference>
<dbReference type="Pfam" id="PF00561">
    <property type="entry name" value="Abhydrolase_1"/>
    <property type="match status" value="1"/>
</dbReference>
<evidence type="ECO:0000259" key="3">
    <source>
        <dbReference type="Pfam" id="PF00561"/>
    </source>
</evidence>
<dbReference type="InterPro" id="IPR002410">
    <property type="entry name" value="Peptidase_S33"/>
</dbReference>
<evidence type="ECO:0000313" key="5">
    <source>
        <dbReference type="Proteomes" id="UP000295345"/>
    </source>
</evidence>
<dbReference type="PANTHER" id="PTHR43194:SF2">
    <property type="entry name" value="PEROXISOMAL MEMBRANE PROTEIN LPX1"/>
    <property type="match status" value="1"/>
</dbReference>
<keyword evidence="2 4" id="KW-0378">Hydrolase</keyword>
<proteinExistence type="inferred from homology"/>
<gene>
    <name evidence="4" type="ORF">E1283_08315</name>
</gene>